<dbReference type="RefSeq" id="WP_271092285.1">
    <property type="nucleotide sequence ID" value="NZ_JAPJZH010000022.1"/>
</dbReference>
<protein>
    <submittedName>
        <fullName evidence="2">Uncharacterized protein</fullName>
    </submittedName>
</protein>
<evidence type="ECO:0000256" key="1">
    <source>
        <dbReference type="SAM" id="Phobius"/>
    </source>
</evidence>
<feature type="transmembrane region" description="Helical" evidence="1">
    <location>
        <begin position="21"/>
        <end position="41"/>
    </location>
</feature>
<name>A0ABT4VUN1_9HYPH</name>
<keyword evidence="1" id="KW-0472">Membrane</keyword>
<keyword evidence="1" id="KW-0812">Transmembrane</keyword>
<keyword evidence="1" id="KW-1133">Transmembrane helix</keyword>
<evidence type="ECO:0000313" key="2">
    <source>
        <dbReference type="EMBL" id="MDA4848421.1"/>
    </source>
</evidence>
<dbReference type="Proteomes" id="UP001148313">
    <property type="component" value="Unassembled WGS sequence"/>
</dbReference>
<organism evidence="2 3">
    <name type="scientific">Hoeflea poritis</name>
    <dbReference type="NCBI Taxonomy" id="2993659"/>
    <lineage>
        <taxon>Bacteria</taxon>
        <taxon>Pseudomonadati</taxon>
        <taxon>Pseudomonadota</taxon>
        <taxon>Alphaproteobacteria</taxon>
        <taxon>Hyphomicrobiales</taxon>
        <taxon>Rhizobiaceae</taxon>
        <taxon>Hoeflea</taxon>
    </lineage>
</organism>
<accession>A0ABT4VUN1</accession>
<evidence type="ECO:0000313" key="3">
    <source>
        <dbReference type="Proteomes" id="UP001148313"/>
    </source>
</evidence>
<keyword evidence="3" id="KW-1185">Reference proteome</keyword>
<dbReference type="EMBL" id="JAPJZH010000022">
    <property type="protein sequence ID" value="MDA4848421.1"/>
    <property type="molecule type" value="Genomic_DNA"/>
</dbReference>
<proteinExistence type="predicted"/>
<reference evidence="2" key="1">
    <citation type="submission" date="2022-11" db="EMBL/GenBank/DDBJ databases">
        <title>Hoeflea poritis sp. nov., isolated from scleractinian coral Porites lutea.</title>
        <authorList>
            <person name="Zhang G."/>
            <person name="Wei Q."/>
            <person name="Cai L."/>
        </authorList>
    </citation>
    <scope>NUCLEOTIDE SEQUENCE</scope>
    <source>
        <strain evidence="2">E7-10</strain>
    </source>
</reference>
<gene>
    <name evidence="2" type="ORF">OOZ53_23890</name>
</gene>
<comment type="caution">
    <text evidence="2">The sequence shown here is derived from an EMBL/GenBank/DDBJ whole genome shotgun (WGS) entry which is preliminary data.</text>
</comment>
<sequence length="60" mass="6745">MDNDPKHRIRGYTYFGKMPGARQGLVVAILFIILMLIGIFLQQTGLWPEGWSSTFDGTGE</sequence>